<evidence type="ECO:0000256" key="1">
    <source>
        <dbReference type="SAM" id="MobiDB-lite"/>
    </source>
</evidence>
<comment type="caution">
    <text evidence="2">The sequence shown here is derived from an EMBL/GenBank/DDBJ whole genome shotgun (WGS) entry which is preliminary data.</text>
</comment>
<evidence type="ECO:0000313" key="2">
    <source>
        <dbReference type="EMBL" id="GAA5150164.1"/>
    </source>
</evidence>
<accession>A0ABP9PSX6</accession>
<dbReference type="EMBL" id="BAABIA010000018">
    <property type="protein sequence ID" value="GAA5150164.1"/>
    <property type="molecule type" value="Genomic_DNA"/>
</dbReference>
<sequence>MAGGDDEARGAAAPGRGRKGAVVPAGAGRPFEAAALPAGFEGWLAGAQALGLGPGEMVWELHVVQGRSVRETARLLGLAAGEVAALRGEMRARAAERAPRSEGDFQAVREELRERLVAILEDACRAPEDPRLLAVRQRVCDQLAELYGLKMQRRSGGEEPVQRYALPEEMSAAVEARVNDLFGRAAEIEAARKAVVF</sequence>
<organism evidence="2 3">
    <name type="scientific">Prosthecobacter algae</name>
    <dbReference type="NCBI Taxonomy" id="1144682"/>
    <lineage>
        <taxon>Bacteria</taxon>
        <taxon>Pseudomonadati</taxon>
        <taxon>Verrucomicrobiota</taxon>
        <taxon>Verrucomicrobiia</taxon>
        <taxon>Verrucomicrobiales</taxon>
        <taxon>Verrucomicrobiaceae</taxon>
        <taxon>Prosthecobacter</taxon>
    </lineage>
</organism>
<proteinExistence type="predicted"/>
<protein>
    <submittedName>
        <fullName evidence="2">Uncharacterized protein</fullName>
    </submittedName>
</protein>
<feature type="region of interest" description="Disordered" evidence="1">
    <location>
        <begin position="1"/>
        <end position="21"/>
    </location>
</feature>
<name>A0ABP9PSX6_9BACT</name>
<evidence type="ECO:0000313" key="3">
    <source>
        <dbReference type="Proteomes" id="UP001499852"/>
    </source>
</evidence>
<reference evidence="3" key="1">
    <citation type="journal article" date="2019" name="Int. J. Syst. Evol. Microbiol.">
        <title>The Global Catalogue of Microorganisms (GCM) 10K type strain sequencing project: providing services to taxonomists for standard genome sequencing and annotation.</title>
        <authorList>
            <consortium name="The Broad Institute Genomics Platform"/>
            <consortium name="The Broad Institute Genome Sequencing Center for Infectious Disease"/>
            <person name="Wu L."/>
            <person name="Ma J."/>
        </authorList>
    </citation>
    <scope>NUCLEOTIDE SEQUENCE [LARGE SCALE GENOMIC DNA]</scope>
    <source>
        <strain evidence="3">JCM 18053</strain>
    </source>
</reference>
<dbReference type="Proteomes" id="UP001499852">
    <property type="component" value="Unassembled WGS sequence"/>
</dbReference>
<keyword evidence="3" id="KW-1185">Reference proteome</keyword>
<gene>
    <name evidence="2" type="ORF">GCM10023213_48770</name>
</gene>